<dbReference type="PANTHER" id="PTHR43355">
    <property type="entry name" value="FLAVIN REDUCTASE (NADPH)"/>
    <property type="match status" value="1"/>
</dbReference>
<evidence type="ECO:0000259" key="1">
    <source>
        <dbReference type="Pfam" id="PF13460"/>
    </source>
</evidence>
<comment type="caution">
    <text evidence="2">The sequence shown here is derived from an EMBL/GenBank/DDBJ whole genome shotgun (WGS) entry which is preliminary data.</text>
</comment>
<evidence type="ECO:0000313" key="2">
    <source>
        <dbReference type="EMBL" id="GLW73024.1"/>
    </source>
</evidence>
<feature type="domain" description="NAD(P)-binding" evidence="1">
    <location>
        <begin position="8"/>
        <end position="202"/>
    </location>
</feature>
<organism evidence="2 3">
    <name type="scientific">Kitasatospora phosalacinea</name>
    <dbReference type="NCBI Taxonomy" id="2065"/>
    <lineage>
        <taxon>Bacteria</taxon>
        <taxon>Bacillati</taxon>
        <taxon>Actinomycetota</taxon>
        <taxon>Actinomycetes</taxon>
        <taxon>Kitasatosporales</taxon>
        <taxon>Streptomycetaceae</taxon>
        <taxon>Kitasatospora</taxon>
    </lineage>
</organism>
<dbReference type="SUPFAM" id="SSF51735">
    <property type="entry name" value="NAD(P)-binding Rossmann-fold domains"/>
    <property type="match status" value="1"/>
</dbReference>
<dbReference type="InterPro" id="IPR036291">
    <property type="entry name" value="NAD(P)-bd_dom_sf"/>
</dbReference>
<evidence type="ECO:0000313" key="3">
    <source>
        <dbReference type="Proteomes" id="UP001165041"/>
    </source>
</evidence>
<proteinExistence type="predicted"/>
<name>A0A9W6V2D1_9ACTN</name>
<dbReference type="PANTHER" id="PTHR43355:SF2">
    <property type="entry name" value="FLAVIN REDUCTASE (NADPH)"/>
    <property type="match status" value="1"/>
</dbReference>
<accession>A0A9W6V2D1</accession>
<sequence length="214" mass="21946">MSRIVVFGAGGNAGRRAVAEAVTRGHRVTAVVRDAAKHRQLAAEGVTLVEGDVTEAGSVAAVAAGHDAVISTVFRADVAPADFYGEVSRALVAGLTEAGVSRLVAVGVGTALEAAPGVAVHDSPGFPEEYRQFSIGHSVENDVYRASALDWVVVTPPPTVLDADAERTGSYRVGGPGVLPTEEGAPAFSYADLAVALVDVATRDDHHREVIAVG</sequence>
<dbReference type="InterPro" id="IPR016040">
    <property type="entry name" value="NAD(P)-bd_dom"/>
</dbReference>
<dbReference type="Pfam" id="PF13460">
    <property type="entry name" value="NAD_binding_10"/>
    <property type="match status" value="1"/>
</dbReference>
<dbReference type="RefSeq" id="WP_285738681.1">
    <property type="nucleotide sequence ID" value="NZ_BSSA01000021.1"/>
</dbReference>
<dbReference type="AlphaFoldDB" id="A0A9W6V2D1"/>
<reference evidence="2" key="1">
    <citation type="submission" date="2023-02" db="EMBL/GenBank/DDBJ databases">
        <title>Kitasatospora phosalacinea NBRC 14627.</title>
        <authorList>
            <person name="Ichikawa N."/>
            <person name="Sato H."/>
            <person name="Tonouchi N."/>
        </authorList>
    </citation>
    <scope>NUCLEOTIDE SEQUENCE</scope>
    <source>
        <strain evidence="2">NBRC 14627</strain>
    </source>
</reference>
<dbReference type="InterPro" id="IPR051606">
    <property type="entry name" value="Polyketide_Oxido-like"/>
</dbReference>
<protein>
    <submittedName>
        <fullName evidence="2">NAD-dependent dehydratase</fullName>
    </submittedName>
</protein>
<gene>
    <name evidence="2" type="ORF">Kpho02_53230</name>
</gene>
<dbReference type="Gene3D" id="3.40.50.720">
    <property type="entry name" value="NAD(P)-binding Rossmann-like Domain"/>
    <property type="match status" value="1"/>
</dbReference>
<dbReference type="GO" id="GO:0016646">
    <property type="term" value="F:oxidoreductase activity, acting on the CH-NH group of donors, NAD or NADP as acceptor"/>
    <property type="evidence" value="ECO:0007669"/>
    <property type="project" value="TreeGrafter"/>
</dbReference>
<dbReference type="EMBL" id="BSSA01000021">
    <property type="protein sequence ID" value="GLW73024.1"/>
    <property type="molecule type" value="Genomic_DNA"/>
</dbReference>
<dbReference type="Proteomes" id="UP001165041">
    <property type="component" value="Unassembled WGS sequence"/>
</dbReference>